<gene>
    <name evidence="1" type="ORF">V1517DRAFT_245871</name>
</gene>
<proteinExistence type="predicted"/>
<reference evidence="2" key="1">
    <citation type="journal article" date="2024" name="Front. Bioeng. Biotechnol.">
        <title>Genome-scale model development and genomic sequencing of the oleaginous clade Lipomyces.</title>
        <authorList>
            <person name="Czajka J.J."/>
            <person name="Han Y."/>
            <person name="Kim J."/>
            <person name="Mondo S.J."/>
            <person name="Hofstad B.A."/>
            <person name="Robles A."/>
            <person name="Haridas S."/>
            <person name="Riley R."/>
            <person name="LaButti K."/>
            <person name="Pangilinan J."/>
            <person name="Andreopoulos W."/>
            <person name="Lipzen A."/>
            <person name="Yan J."/>
            <person name="Wang M."/>
            <person name="Ng V."/>
            <person name="Grigoriev I.V."/>
            <person name="Spatafora J.W."/>
            <person name="Magnuson J.K."/>
            <person name="Baker S.E."/>
            <person name="Pomraning K.R."/>
        </authorList>
    </citation>
    <scope>NUCLEOTIDE SEQUENCE [LARGE SCALE GENOMIC DNA]</scope>
    <source>
        <strain evidence="2">CBS 10300</strain>
    </source>
</reference>
<evidence type="ECO:0000313" key="1">
    <source>
        <dbReference type="EMBL" id="KAK9319776.1"/>
    </source>
</evidence>
<name>A0ACC3TGC0_9ASCO</name>
<comment type="caution">
    <text evidence="1">The sequence shown here is derived from an EMBL/GenBank/DDBJ whole genome shotgun (WGS) entry which is preliminary data.</text>
</comment>
<keyword evidence="2" id="KW-1185">Reference proteome</keyword>
<protein>
    <submittedName>
        <fullName evidence="1">Uncharacterized protein</fullName>
    </submittedName>
</protein>
<dbReference type="EMBL" id="MU970163">
    <property type="protein sequence ID" value="KAK9319776.1"/>
    <property type="molecule type" value="Genomic_DNA"/>
</dbReference>
<feature type="non-terminal residue" evidence="1">
    <location>
        <position position="1"/>
    </location>
</feature>
<evidence type="ECO:0000313" key="2">
    <source>
        <dbReference type="Proteomes" id="UP001489719"/>
    </source>
</evidence>
<sequence>LLNIYTVSAFGTLGGALFGFNLSSISGIIGTEQCHNYYGNPLRMRQGATTSAMVA</sequence>
<organism evidence="1 2">
    <name type="scientific">Lipomyces orientalis</name>
    <dbReference type="NCBI Taxonomy" id="1233043"/>
    <lineage>
        <taxon>Eukaryota</taxon>
        <taxon>Fungi</taxon>
        <taxon>Dikarya</taxon>
        <taxon>Ascomycota</taxon>
        <taxon>Saccharomycotina</taxon>
        <taxon>Lipomycetes</taxon>
        <taxon>Lipomycetales</taxon>
        <taxon>Lipomycetaceae</taxon>
        <taxon>Lipomyces</taxon>
    </lineage>
</organism>
<accession>A0ACC3TGC0</accession>
<dbReference type="Proteomes" id="UP001489719">
    <property type="component" value="Unassembled WGS sequence"/>
</dbReference>
<feature type="non-terminal residue" evidence="1">
    <location>
        <position position="55"/>
    </location>
</feature>